<protein>
    <recommendedName>
        <fullName evidence="11">BED-type domain-containing protein</fullName>
    </recommendedName>
</protein>
<dbReference type="PANTHER" id="PTHR46481">
    <property type="entry name" value="ZINC FINGER BED DOMAIN-CONTAINING PROTEIN 4"/>
    <property type="match status" value="1"/>
</dbReference>
<dbReference type="GO" id="GO:0008270">
    <property type="term" value="F:zinc ion binding"/>
    <property type="evidence" value="ECO:0007669"/>
    <property type="project" value="UniProtKB-KW"/>
</dbReference>
<comment type="caution">
    <text evidence="12">The sequence shown here is derived from an EMBL/GenBank/DDBJ whole genome shotgun (WGS) entry which is preliminary data.</text>
</comment>
<evidence type="ECO:0000313" key="12">
    <source>
        <dbReference type="EMBL" id="KAD4584986.1"/>
    </source>
</evidence>
<feature type="region of interest" description="Disordered" evidence="10">
    <location>
        <begin position="1"/>
        <end position="41"/>
    </location>
</feature>
<keyword evidence="13" id="KW-1185">Reference proteome</keyword>
<dbReference type="Pfam" id="PF02892">
    <property type="entry name" value="zf-BED"/>
    <property type="match status" value="1"/>
</dbReference>
<evidence type="ECO:0000256" key="6">
    <source>
        <dbReference type="ARBA" id="ARBA00023125"/>
    </source>
</evidence>
<dbReference type="InterPro" id="IPR036236">
    <property type="entry name" value="Znf_C2H2_sf"/>
</dbReference>
<dbReference type="InterPro" id="IPR052035">
    <property type="entry name" value="ZnF_BED_domain_contain"/>
</dbReference>
<dbReference type="InterPro" id="IPR003656">
    <property type="entry name" value="Znf_BED"/>
</dbReference>
<dbReference type="InterPro" id="IPR012337">
    <property type="entry name" value="RNaseH-like_sf"/>
</dbReference>
<dbReference type="EMBL" id="SZYD01000012">
    <property type="protein sequence ID" value="KAD4584986.1"/>
    <property type="molecule type" value="Genomic_DNA"/>
</dbReference>
<dbReference type="GO" id="GO:0003677">
    <property type="term" value="F:DNA binding"/>
    <property type="evidence" value="ECO:0007669"/>
    <property type="project" value="UniProtKB-KW"/>
</dbReference>
<dbReference type="InterPro" id="IPR025525">
    <property type="entry name" value="hAT-like_transposase_RNase-H"/>
</dbReference>
<dbReference type="OrthoDB" id="1305095at2759"/>
<keyword evidence="8" id="KW-0539">Nucleus</keyword>
<evidence type="ECO:0000256" key="2">
    <source>
        <dbReference type="ARBA" id="ARBA00022723"/>
    </source>
</evidence>
<sequence>MSDDSCSGPLQSNEDQYLDIRSPFESSEFQSSADTPTMENNPNVVIIDGEANEAAHDTTAGVEQAQAANCEEQDPFTKKKRKKTSVTWEHFREITLDNGTQMHECIHCGEKVKKFKDGTTTPMRRHINQFCPKLQHVKKGQLKLNVFPGNSDSSSMVQNWKFDNARMREVISHMVMVHELPFNLVEYELFNVMMKEANPAFTKISRATDGLLEIKDIIHNVRESVKHVTASPGRLHLFSELSKQLKKSKKNLILDVTTRWNATYAMLSTALEFKEVFVNYADREPSYKTLPSVDDWKKVEDVCSFLVLFNEATKLISGSEYPTSNLFLSELYGIKETLDSVTLNEDDCMKDMVEAMKIKFDKYWGSCNLLISIGAVLDPRYKMKLIEFAFNLIYSNDRALEEIVFVRDSLDELFKEYVETHKESNIDSSKSANVVNASSGSGNESGSSFRTSRFGKDIKTGSAKYHQHIRSVDCVESVKSELVTYLEEGVYIQEADMLICGADWYRHYYGVHKKKNKENDDVVYVELP</sequence>
<evidence type="ECO:0000256" key="5">
    <source>
        <dbReference type="ARBA" id="ARBA00023015"/>
    </source>
</evidence>
<dbReference type="GO" id="GO:0005634">
    <property type="term" value="C:nucleus"/>
    <property type="evidence" value="ECO:0007669"/>
    <property type="project" value="UniProtKB-SubCell"/>
</dbReference>
<evidence type="ECO:0000256" key="4">
    <source>
        <dbReference type="ARBA" id="ARBA00022833"/>
    </source>
</evidence>
<comment type="subcellular location">
    <subcellularLocation>
        <location evidence="1">Nucleus</location>
    </subcellularLocation>
</comment>
<evidence type="ECO:0000256" key="9">
    <source>
        <dbReference type="PROSITE-ProRule" id="PRU00027"/>
    </source>
</evidence>
<gene>
    <name evidence="12" type="ORF">E3N88_22587</name>
</gene>
<feature type="compositionally biased region" description="Polar residues" evidence="10">
    <location>
        <begin position="1"/>
        <end position="15"/>
    </location>
</feature>
<evidence type="ECO:0000256" key="7">
    <source>
        <dbReference type="ARBA" id="ARBA00023163"/>
    </source>
</evidence>
<keyword evidence="7" id="KW-0804">Transcription</keyword>
<evidence type="ECO:0000313" key="13">
    <source>
        <dbReference type="Proteomes" id="UP000326396"/>
    </source>
</evidence>
<dbReference type="GO" id="GO:0009791">
    <property type="term" value="P:post-embryonic development"/>
    <property type="evidence" value="ECO:0007669"/>
    <property type="project" value="UniProtKB-ARBA"/>
</dbReference>
<dbReference type="Pfam" id="PF14372">
    <property type="entry name" value="hAT-like_RNase-H"/>
    <property type="match status" value="1"/>
</dbReference>
<name>A0A5N6NAT4_9ASTR</name>
<dbReference type="Proteomes" id="UP000326396">
    <property type="component" value="Linkage Group LG2"/>
</dbReference>
<dbReference type="SMART" id="SM00614">
    <property type="entry name" value="ZnF_BED"/>
    <property type="match status" value="1"/>
</dbReference>
<evidence type="ECO:0000256" key="3">
    <source>
        <dbReference type="ARBA" id="ARBA00022771"/>
    </source>
</evidence>
<dbReference type="PANTHER" id="PTHR46481:SF10">
    <property type="entry name" value="ZINC FINGER BED DOMAIN-CONTAINING PROTEIN 39"/>
    <property type="match status" value="1"/>
</dbReference>
<evidence type="ECO:0000256" key="10">
    <source>
        <dbReference type="SAM" id="MobiDB-lite"/>
    </source>
</evidence>
<feature type="domain" description="BED-type" evidence="11">
    <location>
        <begin position="82"/>
        <end position="133"/>
    </location>
</feature>
<dbReference type="PROSITE" id="PS50808">
    <property type="entry name" value="ZF_BED"/>
    <property type="match status" value="1"/>
</dbReference>
<organism evidence="12 13">
    <name type="scientific">Mikania micrantha</name>
    <name type="common">bitter vine</name>
    <dbReference type="NCBI Taxonomy" id="192012"/>
    <lineage>
        <taxon>Eukaryota</taxon>
        <taxon>Viridiplantae</taxon>
        <taxon>Streptophyta</taxon>
        <taxon>Embryophyta</taxon>
        <taxon>Tracheophyta</taxon>
        <taxon>Spermatophyta</taxon>
        <taxon>Magnoliopsida</taxon>
        <taxon>eudicotyledons</taxon>
        <taxon>Gunneridae</taxon>
        <taxon>Pentapetalae</taxon>
        <taxon>asterids</taxon>
        <taxon>campanulids</taxon>
        <taxon>Asterales</taxon>
        <taxon>Asteraceae</taxon>
        <taxon>Asteroideae</taxon>
        <taxon>Heliantheae alliance</taxon>
        <taxon>Eupatorieae</taxon>
        <taxon>Mikania</taxon>
    </lineage>
</organism>
<keyword evidence="2" id="KW-0479">Metal-binding</keyword>
<reference evidence="12 13" key="1">
    <citation type="submission" date="2019-05" db="EMBL/GenBank/DDBJ databases">
        <title>Mikania micrantha, genome provides insights into the molecular mechanism of rapid growth.</title>
        <authorList>
            <person name="Liu B."/>
        </authorList>
    </citation>
    <scope>NUCLEOTIDE SEQUENCE [LARGE SCALE GENOMIC DNA]</scope>
    <source>
        <strain evidence="12">NLD-2019</strain>
        <tissue evidence="12">Leaf</tissue>
    </source>
</reference>
<accession>A0A5N6NAT4</accession>
<keyword evidence="4" id="KW-0862">Zinc</keyword>
<evidence type="ECO:0000259" key="11">
    <source>
        <dbReference type="PROSITE" id="PS50808"/>
    </source>
</evidence>
<feature type="region of interest" description="Disordered" evidence="10">
    <location>
        <begin position="429"/>
        <end position="450"/>
    </location>
</feature>
<keyword evidence="5" id="KW-0805">Transcription regulation</keyword>
<feature type="compositionally biased region" description="Low complexity" evidence="10">
    <location>
        <begin position="429"/>
        <end position="448"/>
    </location>
</feature>
<feature type="compositionally biased region" description="Polar residues" evidence="10">
    <location>
        <begin position="24"/>
        <end position="41"/>
    </location>
</feature>
<proteinExistence type="predicted"/>
<evidence type="ECO:0000256" key="8">
    <source>
        <dbReference type="ARBA" id="ARBA00023242"/>
    </source>
</evidence>
<dbReference type="AlphaFoldDB" id="A0A5N6NAT4"/>
<keyword evidence="6" id="KW-0238">DNA-binding</keyword>
<dbReference type="SUPFAM" id="SSF57667">
    <property type="entry name" value="beta-beta-alpha zinc fingers"/>
    <property type="match status" value="1"/>
</dbReference>
<evidence type="ECO:0000256" key="1">
    <source>
        <dbReference type="ARBA" id="ARBA00004123"/>
    </source>
</evidence>
<dbReference type="SUPFAM" id="SSF53098">
    <property type="entry name" value="Ribonuclease H-like"/>
    <property type="match status" value="1"/>
</dbReference>
<keyword evidence="3 9" id="KW-0863">Zinc-finger</keyword>